<feature type="compositionally biased region" description="Basic and acidic residues" evidence="8">
    <location>
        <begin position="64"/>
        <end position="75"/>
    </location>
</feature>
<dbReference type="InterPro" id="IPR023174">
    <property type="entry name" value="PDEase_CS"/>
</dbReference>
<evidence type="ECO:0000256" key="6">
    <source>
        <dbReference type="PIRSR" id="PIRSR623088-3"/>
    </source>
</evidence>
<dbReference type="EC" id="3.1.4.-" evidence="7"/>
<dbReference type="InterPro" id="IPR013706">
    <property type="entry name" value="PDE1_N"/>
</dbReference>
<feature type="binding site" evidence="5">
    <location>
        <position position="996"/>
    </location>
    <ligand>
        <name>AMP</name>
        <dbReference type="ChEBI" id="CHEBI:456215"/>
    </ligand>
</feature>
<dbReference type="Gene3D" id="1.10.1300.10">
    <property type="entry name" value="3'5'-cyclic nucleotide phosphodiesterase, catalytic domain"/>
    <property type="match status" value="1"/>
</dbReference>
<feature type="compositionally biased region" description="Low complexity" evidence="8">
    <location>
        <begin position="177"/>
        <end position="188"/>
    </location>
</feature>
<feature type="compositionally biased region" description="Basic residues" evidence="8">
    <location>
        <begin position="336"/>
        <end position="359"/>
    </location>
</feature>
<dbReference type="InterPro" id="IPR023088">
    <property type="entry name" value="PDEase"/>
</dbReference>
<reference evidence="11" key="1">
    <citation type="submission" date="2025-08" db="UniProtKB">
        <authorList>
            <consortium name="RefSeq"/>
        </authorList>
    </citation>
    <scope>IDENTIFICATION</scope>
</reference>
<evidence type="ECO:0000256" key="4">
    <source>
        <dbReference type="PIRSR" id="PIRSR623088-1"/>
    </source>
</evidence>
<dbReference type="SMART" id="SM00471">
    <property type="entry name" value="HDc"/>
    <property type="match status" value="1"/>
</dbReference>
<feature type="compositionally biased region" description="Low complexity" evidence="8">
    <location>
        <begin position="538"/>
        <end position="551"/>
    </location>
</feature>
<dbReference type="PRINTS" id="PR00387">
    <property type="entry name" value="PDIESTERASE1"/>
</dbReference>
<feature type="domain" description="PDEase" evidence="9">
    <location>
        <begin position="721"/>
        <end position="1101"/>
    </location>
</feature>
<feature type="compositionally biased region" description="Basic and acidic residues" evidence="8">
    <location>
        <begin position="17"/>
        <end position="34"/>
    </location>
</feature>
<evidence type="ECO:0000256" key="3">
    <source>
        <dbReference type="ARBA" id="ARBA00022801"/>
    </source>
</evidence>
<dbReference type="GO" id="GO:0046872">
    <property type="term" value="F:metal ion binding"/>
    <property type="evidence" value="ECO:0007669"/>
    <property type="project" value="UniProtKB-KW"/>
</dbReference>
<organism evidence="10 11">
    <name type="scientific">Biomphalaria glabrata</name>
    <name type="common">Bloodfluke planorb</name>
    <name type="synonym">Freshwater snail</name>
    <dbReference type="NCBI Taxonomy" id="6526"/>
    <lineage>
        <taxon>Eukaryota</taxon>
        <taxon>Metazoa</taxon>
        <taxon>Spiralia</taxon>
        <taxon>Lophotrochozoa</taxon>
        <taxon>Mollusca</taxon>
        <taxon>Gastropoda</taxon>
        <taxon>Heterobranchia</taxon>
        <taxon>Euthyneura</taxon>
        <taxon>Panpulmonata</taxon>
        <taxon>Hygrophila</taxon>
        <taxon>Lymnaeoidea</taxon>
        <taxon>Planorbidae</taxon>
        <taxon>Biomphalaria</taxon>
    </lineage>
</organism>
<dbReference type="InterPro" id="IPR003607">
    <property type="entry name" value="HD/PDEase_dom"/>
</dbReference>
<feature type="region of interest" description="Disordered" evidence="8">
    <location>
        <begin position="1044"/>
        <end position="1075"/>
    </location>
</feature>
<dbReference type="RefSeq" id="XP_055869454.1">
    <property type="nucleotide sequence ID" value="XM_056013479.1"/>
</dbReference>
<feature type="binding site" evidence="6">
    <location>
        <position position="802"/>
    </location>
    <ligand>
        <name>Zn(2+)</name>
        <dbReference type="ChEBI" id="CHEBI:29105"/>
        <label>1</label>
    </ligand>
</feature>
<feature type="binding site" evidence="6">
    <location>
        <position position="839"/>
    </location>
    <ligand>
        <name>Zn(2+)</name>
        <dbReference type="ChEBI" id="CHEBI:29105"/>
        <label>2</label>
    </ligand>
</feature>
<feature type="compositionally biased region" description="Pro residues" evidence="8">
    <location>
        <begin position="1167"/>
        <end position="1178"/>
    </location>
</feature>
<evidence type="ECO:0000259" key="9">
    <source>
        <dbReference type="PROSITE" id="PS51845"/>
    </source>
</evidence>
<feature type="compositionally biased region" description="Basic and acidic residues" evidence="8">
    <location>
        <begin position="1270"/>
        <end position="1288"/>
    </location>
</feature>
<evidence type="ECO:0000313" key="10">
    <source>
        <dbReference type="Proteomes" id="UP001165740"/>
    </source>
</evidence>
<feature type="region of interest" description="Disordered" evidence="8">
    <location>
        <begin position="311"/>
        <end position="391"/>
    </location>
</feature>
<feature type="compositionally biased region" description="Low complexity" evidence="8">
    <location>
        <begin position="1"/>
        <end position="16"/>
    </location>
</feature>
<dbReference type="GO" id="GO:0004114">
    <property type="term" value="F:3',5'-cyclic-nucleotide phosphodiesterase activity"/>
    <property type="evidence" value="ECO:0007669"/>
    <property type="project" value="InterPro"/>
</dbReference>
<dbReference type="PROSITE" id="PS51845">
    <property type="entry name" value="PDEASE_I_2"/>
    <property type="match status" value="1"/>
</dbReference>
<feature type="binding site" evidence="5">
    <location>
        <position position="945"/>
    </location>
    <ligand>
        <name>AMP</name>
        <dbReference type="ChEBI" id="CHEBI:456215"/>
    </ligand>
</feature>
<feature type="binding site" evidence="6">
    <location>
        <position position="838"/>
    </location>
    <ligand>
        <name>Zn(2+)</name>
        <dbReference type="ChEBI" id="CHEBI:29105"/>
        <label>1</label>
    </ligand>
</feature>
<feature type="compositionally biased region" description="Basic and acidic residues" evidence="8">
    <location>
        <begin position="325"/>
        <end position="335"/>
    </location>
</feature>
<feature type="compositionally biased region" description="Polar residues" evidence="8">
    <location>
        <begin position="76"/>
        <end position="112"/>
    </location>
</feature>
<evidence type="ECO:0000256" key="8">
    <source>
        <dbReference type="SAM" id="MobiDB-lite"/>
    </source>
</evidence>
<evidence type="ECO:0000256" key="7">
    <source>
        <dbReference type="RuleBase" id="RU363067"/>
    </source>
</evidence>
<keyword evidence="10" id="KW-1185">Reference proteome</keyword>
<evidence type="ECO:0000313" key="11">
    <source>
        <dbReference type="RefSeq" id="XP_055869454.1"/>
    </source>
</evidence>
<keyword evidence="3 7" id="KW-0378">Hydrolase</keyword>
<feature type="compositionally biased region" description="Basic and acidic residues" evidence="8">
    <location>
        <begin position="469"/>
        <end position="490"/>
    </location>
</feature>
<feature type="compositionally biased region" description="Polar residues" evidence="8">
    <location>
        <begin position="371"/>
        <end position="386"/>
    </location>
</feature>
<dbReference type="PANTHER" id="PTHR11347">
    <property type="entry name" value="CYCLIC NUCLEOTIDE PHOSPHODIESTERASE"/>
    <property type="match status" value="1"/>
</dbReference>
<feature type="binding site" evidence="6">
    <location>
        <position position="945"/>
    </location>
    <ligand>
        <name>Zn(2+)</name>
        <dbReference type="ChEBI" id="CHEBI:29105"/>
        <label>1</label>
    </ligand>
</feature>
<feature type="compositionally biased region" description="Polar residues" evidence="8">
    <location>
        <begin position="517"/>
        <end position="529"/>
    </location>
</feature>
<feature type="binding site" evidence="5">
    <location>
        <position position="839"/>
    </location>
    <ligand>
        <name>AMP</name>
        <dbReference type="ChEBI" id="CHEBI:456215"/>
    </ligand>
</feature>
<feature type="region of interest" description="Disordered" evidence="8">
    <location>
        <begin position="1"/>
        <end position="124"/>
    </location>
</feature>
<feature type="compositionally biased region" description="Basic and acidic residues" evidence="8">
    <location>
        <begin position="1045"/>
        <end position="1054"/>
    </location>
</feature>
<comment type="similarity">
    <text evidence="7">Belongs to the cyclic nucleotide phosphodiesterase family.</text>
</comment>
<dbReference type="Pfam" id="PF00233">
    <property type="entry name" value="PDEase_I"/>
    <property type="match status" value="1"/>
</dbReference>
<feature type="compositionally biased region" description="Basic and acidic residues" evidence="8">
    <location>
        <begin position="1105"/>
        <end position="1117"/>
    </location>
</feature>
<feature type="active site" description="Proton donor" evidence="4">
    <location>
        <position position="798"/>
    </location>
</feature>
<dbReference type="SUPFAM" id="SSF109604">
    <property type="entry name" value="HD-domain/PDEase-like"/>
    <property type="match status" value="1"/>
</dbReference>
<proteinExistence type="inferred from homology"/>
<feature type="binding site" evidence="5">
    <location>
        <begin position="798"/>
        <end position="802"/>
    </location>
    <ligand>
        <name>AMP</name>
        <dbReference type="ChEBI" id="CHEBI:456215"/>
    </ligand>
</feature>
<comment type="cofactor">
    <cofactor evidence="7">
        <name>a divalent metal cation</name>
        <dbReference type="ChEBI" id="CHEBI:60240"/>
    </cofactor>
    <text evidence="7">Binds 2 divalent metal cations per subunit. Site 1 may preferentially bind zinc ions, while site 2 has a preference for magnesium and/or manganese ions.</text>
</comment>
<feature type="binding site" evidence="6">
    <location>
        <position position="839"/>
    </location>
    <ligand>
        <name>Zn(2+)</name>
        <dbReference type="ChEBI" id="CHEBI:29105"/>
        <label>1</label>
    </ligand>
</feature>
<sequence length="1315" mass="146101">MGCSASSTAAALSQADDTAKKDGMDKNSNKDKVAARKNRVSVYSKGKVSDGTTPTQAIRLSTKTPKEPVPPERTSDQVTSASLKKSPNAGTRSTLRNEGNNKVHNATLPDISNTRDPKRPPVTVKTIQTIDHSRKNCFLTKSGDIDHIIKEEPADKIQQVTPLPKRESIALNKVVPVNNSSPVKNSHSTRSPTKHFQAKLSPVKILPLGSSQVKTDLKEETPLAELIEDSNKTGSEIEVPPDLSLHNVTVIEVKAPVDKTTPNKEEKSVPLLPQCESPVRVCKENKNILNESLIDMKVDSPSNTINEEVISVEQSETIIEPTAEALREDGSEEKRKSSRAKPYSAHHPHHHHHHRHHSNNKPDPKTPASLLPSSANSVTDTDTSVKAASPEKTIRIKSQDEKTKFVFKTVKSRDEPDGGDGVTRDILIQTDVISTNENNEKTKKKLLIKMRKVGSKGSTTSIRVSRPKLNLDKKPKLEKIKSVDKEKEIPEGEEVTSSSPEKVANPPERSKDDCNVGTRNGQLSRTGSLTVLRRTNSRKTGSSSSRASSISMESIDSYASADLGVDKLPPVETSEALHACSLRLRNLVRRLEKEDLNKEDMKKNLEYAANVLETVYIDETREKGSSSISSSASLSATASDDTRKYRALLPRRLCEEDDELSEVEPDAVPTEVRDWLALTFTRSMSNMKRRGEDKPRFRSVAHAIRAGIMVDRIYRRMSSSVGLHVPPHVLMLLKNLDDWSFNVFAVNEAADGHSLKFVGYELLQKYDLITKFKINTQMLESFLFALENGYSKYKNPYHNLMHGADIAQTVHYVLSQSRLAQLLTDLEVFATLIAALIHDYEHTGTTNNFHINTCSDVALLYNDRAVLENHHISAAFRLVREEEHNILCNLSKEEYRDFRSLVIDMVLATDMSFHFQQIKNMKSLLGMPENIEKSKVLSLVLHCADISHPAKDWELHEKWTGFLLEEFFRQGDREQELGLPFSPLCDRKNTLVAESQIGFIDFIVDPSFQVMGDMLEKVMSPLHQQGSNPGLSIRNIDEAISEEVFENKEKRDKSTSTSSLCSRPGTPKSPASPYGRFELKRPWVECLTQNKSLWKLRAQKDAEEREKAKQCASRDENQNMGEDAGDQLGTNNSATAATVQSTSSIATSASSPSSSFSSTSSVTPKPKLSPKPVFPPLKAPSHSGTMGSYGHGGKHNISKDATIRNTSVESKVHVHVHRQTSTTGLLTPLRLGSVEERKKKPTSHADKSPDRTSETQDDEVFKPSRSPNTDSRKSTFDLSSESRFHGTRLENLPEAASFSISDEQENQNNDQTSTT</sequence>
<dbReference type="FunFam" id="1.10.1300.10:FF:000032">
    <property type="entry name" value="Phosphodiesterase"/>
    <property type="match status" value="1"/>
</dbReference>
<feature type="region of interest" description="Disordered" evidence="8">
    <location>
        <begin position="1105"/>
        <end position="1198"/>
    </location>
</feature>
<feature type="region of interest" description="Disordered" evidence="8">
    <location>
        <begin position="177"/>
        <end position="197"/>
    </location>
</feature>
<feature type="compositionally biased region" description="Polar residues" evidence="8">
    <location>
        <begin position="1298"/>
        <end position="1315"/>
    </location>
</feature>
<feature type="compositionally biased region" description="Polar residues" evidence="8">
    <location>
        <begin position="50"/>
        <end position="63"/>
    </location>
</feature>
<feature type="region of interest" description="Disordered" evidence="8">
    <location>
        <begin position="455"/>
        <end position="551"/>
    </location>
</feature>
<dbReference type="InterPro" id="IPR036971">
    <property type="entry name" value="PDEase_catalytic_dom_sf"/>
</dbReference>
<dbReference type="Proteomes" id="UP001165740">
    <property type="component" value="Chromosome 16"/>
</dbReference>
<protein>
    <recommendedName>
        <fullName evidence="7">Phosphodiesterase</fullName>
        <ecNumber evidence="7">3.1.4.-</ecNumber>
    </recommendedName>
</protein>
<dbReference type="InterPro" id="IPR002073">
    <property type="entry name" value="PDEase_catalytic_dom"/>
</dbReference>
<keyword evidence="2 6" id="KW-0479">Metal-binding</keyword>
<keyword evidence="1" id="KW-0140">cGMP</keyword>
<feature type="region of interest" description="Disordered" evidence="8">
    <location>
        <begin position="1210"/>
        <end position="1315"/>
    </location>
</feature>
<dbReference type="GO" id="GO:0007165">
    <property type="term" value="P:signal transduction"/>
    <property type="evidence" value="ECO:0007669"/>
    <property type="project" value="InterPro"/>
</dbReference>
<feature type="compositionally biased region" description="Basic and acidic residues" evidence="8">
    <location>
        <begin position="1233"/>
        <end position="1262"/>
    </location>
</feature>
<dbReference type="PROSITE" id="PS00126">
    <property type="entry name" value="PDEASE_I_1"/>
    <property type="match status" value="1"/>
</dbReference>
<name>A0A9W2Z3D2_BIOGL</name>
<evidence type="ECO:0000256" key="1">
    <source>
        <dbReference type="ARBA" id="ARBA00022535"/>
    </source>
</evidence>
<gene>
    <name evidence="11" type="primary">LOC106077092</name>
</gene>
<accession>A0A9W2Z3D2</accession>
<dbReference type="Pfam" id="PF08499">
    <property type="entry name" value="PDEase_I_N"/>
    <property type="match status" value="1"/>
</dbReference>
<feature type="compositionally biased region" description="Low complexity" evidence="8">
    <location>
        <begin position="1133"/>
        <end position="1166"/>
    </location>
</feature>
<evidence type="ECO:0000256" key="2">
    <source>
        <dbReference type="ARBA" id="ARBA00022723"/>
    </source>
</evidence>
<dbReference type="GeneID" id="106077092"/>
<dbReference type="OrthoDB" id="189220at2759"/>
<dbReference type="CDD" id="cd00077">
    <property type="entry name" value="HDc"/>
    <property type="match status" value="1"/>
</dbReference>
<evidence type="ECO:0000256" key="5">
    <source>
        <dbReference type="PIRSR" id="PIRSR623088-2"/>
    </source>
</evidence>